<gene>
    <name evidence="2" type="ORF">KIV10_03475</name>
</gene>
<evidence type="ECO:0000313" key="2">
    <source>
        <dbReference type="EMBL" id="MBT0607234.1"/>
    </source>
</evidence>
<dbReference type="PANTHER" id="PTHR48079:SF6">
    <property type="entry name" value="NAD(P)-BINDING DOMAIN-CONTAINING PROTEIN-RELATED"/>
    <property type="match status" value="1"/>
</dbReference>
<reference evidence="2 3" key="1">
    <citation type="submission" date="2021-05" db="EMBL/GenBank/DDBJ databases">
        <title>Aequorivita echinoideorum JCM 30378 genome.</title>
        <authorList>
            <person name="Zhang H."/>
            <person name="Li C."/>
        </authorList>
    </citation>
    <scope>NUCLEOTIDE SEQUENCE [LARGE SCALE GENOMIC DNA]</scope>
    <source>
        <strain evidence="2 3">JCM30378</strain>
    </source>
</reference>
<comment type="caution">
    <text evidence="2">The sequence shown here is derived from an EMBL/GenBank/DDBJ whole genome shotgun (WGS) entry which is preliminary data.</text>
</comment>
<dbReference type="CDD" id="cd05266">
    <property type="entry name" value="SDR_a4"/>
    <property type="match status" value="1"/>
</dbReference>
<dbReference type="InterPro" id="IPR051783">
    <property type="entry name" value="NAD(P)-dependent_oxidoreduct"/>
</dbReference>
<sequence>MIKNIAIVGLGWLGQPLAVRLSTIGYIVIGSVTTLEKAKTLQQNGINAFKLEISENGISGEIKVLMKNTDCLIIMVPPGLRKNTGANYVLKMKHLLKVIEASEEKKVIFISSTSVYGDAQGKVTENDAPKPETNAGQQLLEAQNLFADSKKIETAIVRFGGLYGGSREPARFLAGRKDLNDGNAPVNLIHRKDCIAIIEEILKRESFGYVFNAVNPQHPKKSDYYIMRAKALGLEPPTFSEANEGETFKQVDSENLQEILKYQFTSTLV</sequence>
<name>A0ABS5S1Z6_9FLAO</name>
<dbReference type="RefSeq" id="WP_214112088.1">
    <property type="nucleotide sequence ID" value="NZ_JAHCTB010000001.1"/>
</dbReference>
<dbReference type="InterPro" id="IPR006115">
    <property type="entry name" value="6PGDH_NADP-bd"/>
</dbReference>
<proteinExistence type="predicted"/>
<dbReference type="Proteomes" id="UP001297092">
    <property type="component" value="Unassembled WGS sequence"/>
</dbReference>
<dbReference type="InterPro" id="IPR036291">
    <property type="entry name" value="NAD(P)-bd_dom_sf"/>
</dbReference>
<dbReference type="Pfam" id="PF03446">
    <property type="entry name" value="NAD_binding_2"/>
    <property type="match status" value="1"/>
</dbReference>
<dbReference type="EMBL" id="JAHCTB010000001">
    <property type="protein sequence ID" value="MBT0607234.1"/>
    <property type="molecule type" value="Genomic_DNA"/>
</dbReference>
<dbReference type="Gene3D" id="3.40.50.720">
    <property type="entry name" value="NAD(P)-binding Rossmann-like Domain"/>
    <property type="match status" value="1"/>
</dbReference>
<protein>
    <submittedName>
        <fullName evidence="2">SDR family oxidoreductase</fullName>
    </submittedName>
</protein>
<accession>A0ABS5S1Z6</accession>
<keyword evidence="3" id="KW-1185">Reference proteome</keyword>
<dbReference type="PANTHER" id="PTHR48079">
    <property type="entry name" value="PROTEIN YEEZ"/>
    <property type="match status" value="1"/>
</dbReference>
<evidence type="ECO:0000313" key="3">
    <source>
        <dbReference type="Proteomes" id="UP001297092"/>
    </source>
</evidence>
<organism evidence="2 3">
    <name type="scientific">Aequorivita echinoideorum</name>
    <dbReference type="NCBI Taxonomy" id="1549647"/>
    <lineage>
        <taxon>Bacteria</taxon>
        <taxon>Pseudomonadati</taxon>
        <taxon>Bacteroidota</taxon>
        <taxon>Flavobacteriia</taxon>
        <taxon>Flavobacteriales</taxon>
        <taxon>Flavobacteriaceae</taxon>
        <taxon>Aequorivita</taxon>
    </lineage>
</organism>
<evidence type="ECO:0000259" key="1">
    <source>
        <dbReference type="Pfam" id="PF03446"/>
    </source>
</evidence>
<dbReference type="SUPFAM" id="SSF51735">
    <property type="entry name" value="NAD(P)-binding Rossmann-fold domains"/>
    <property type="match status" value="1"/>
</dbReference>
<feature type="domain" description="6-phosphogluconate dehydrogenase NADP-binding" evidence="1">
    <location>
        <begin position="4"/>
        <end position="120"/>
    </location>
</feature>